<organism evidence="2 3">
    <name type="scientific">Undibacterium baiyunense</name>
    <dbReference type="NCBI Taxonomy" id="2828731"/>
    <lineage>
        <taxon>Bacteria</taxon>
        <taxon>Pseudomonadati</taxon>
        <taxon>Pseudomonadota</taxon>
        <taxon>Betaproteobacteria</taxon>
        <taxon>Burkholderiales</taxon>
        <taxon>Oxalobacteraceae</taxon>
        <taxon>Undibacterium</taxon>
    </lineage>
</organism>
<protein>
    <recommendedName>
        <fullName evidence="4">Ribbon-helix-helix protein, copG family</fullName>
    </recommendedName>
</protein>
<comment type="caution">
    <text evidence="2">The sequence shown here is derived from an EMBL/GenBank/DDBJ whole genome shotgun (WGS) entry which is preliminary data.</text>
</comment>
<gene>
    <name evidence="2" type="ORF">KDM92_10515</name>
</gene>
<feature type="region of interest" description="Disordered" evidence="1">
    <location>
        <begin position="83"/>
        <end position="104"/>
    </location>
</feature>
<dbReference type="RefSeq" id="WP_212684300.1">
    <property type="nucleotide sequence ID" value="NZ_JAGSPM010000005.1"/>
</dbReference>
<dbReference type="SUPFAM" id="SSF47598">
    <property type="entry name" value="Ribbon-helix-helix"/>
    <property type="match status" value="1"/>
</dbReference>
<evidence type="ECO:0000313" key="3">
    <source>
        <dbReference type="Proteomes" id="UP000680158"/>
    </source>
</evidence>
<sequence>MSTTSLKLPDELKQKASAAAMDLGVTPHAFMVEAIRKATLAAEKQAAFLNDAEAARAATLKSGLGYAADEVHQHLRDRIQKKMDAASKKKTVAPTKLTAKPWRA</sequence>
<keyword evidence="3" id="KW-1185">Reference proteome</keyword>
<name>A0A941DFH6_9BURK</name>
<evidence type="ECO:0008006" key="4">
    <source>
        <dbReference type="Google" id="ProtNLM"/>
    </source>
</evidence>
<evidence type="ECO:0000256" key="1">
    <source>
        <dbReference type="SAM" id="MobiDB-lite"/>
    </source>
</evidence>
<reference evidence="2 3" key="1">
    <citation type="submission" date="2021-04" db="EMBL/GenBank/DDBJ databases">
        <title>novel species isolated from subtropical streams in China.</title>
        <authorList>
            <person name="Lu H."/>
        </authorList>
    </citation>
    <scope>NUCLEOTIDE SEQUENCE [LARGE SCALE GENOMIC DNA]</scope>
    <source>
        <strain evidence="2 3">BYS107W</strain>
    </source>
</reference>
<evidence type="ECO:0000313" key="2">
    <source>
        <dbReference type="EMBL" id="MBR7747016.1"/>
    </source>
</evidence>
<dbReference type="GO" id="GO:0006355">
    <property type="term" value="P:regulation of DNA-templated transcription"/>
    <property type="evidence" value="ECO:0007669"/>
    <property type="project" value="InterPro"/>
</dbReference>
<proteinExistence type="predicted"/>
<accession>A0A941DFH6</accession>
<dbReference type="InterPro" id="IPR010985">
    <property type="entry name" value="Ribbon_hlx_hlx"/>
</dbReference>
<dbReference type="EMBL" id="JAGSPM010000005">
    <property type="protein sequence ID" value="MBR7747016.1"/>
    <property type="molecule type" value="Genomic_DNA"/>
</dbReference>
<dbReference type="AlphaFoldDB" id="A0A941DFH6"/>
<dbReference type="Proteomes" id="UP000680158">
    <property type="component" value="Unassembled WGS sequence"/>
</dbReference>